<dbReference type="InterPro" id="IPR058941">
    <property type="entry name" value="HTH_AT3G52170-like"/>
</dbReference>
<dbReference type="AlphaFoldDB" id="A0A6A2XUU3"/>
<sequence>MHAIKGGWVGQTFALAKCNESGGKKSRVRRSKEERKAMVESFIKKYQESNSGNFPSLNLTHKEVGGSFYTVQEIVREIIQENRMLGPAKLTDGEQSTDLFLQQNPLGSVSTAPATLLSIQPNGSSFVPCHCEDARDESVFSVTDELSMGSEYKKIDSEQIINGNLVDVTNGTDKVALVEVQVLETLESDKSEKKMDASTTYGTQITADVVVETFPLRPVAKPTDTIGGMSSDVGKLNENLDQTENGKVNMNQENGSFKLYGMNSSKVSVLTDENEVENNEDVLLEKNSDLADKKVVKDFSDPLLEILDCSTGGTAIDDTHNSAALEVYHDDILTSATNEQSQAIVGEAIYVPNGVHPKTRGTCESMLEGAVTAEGKVDVQHVNSKKGSNKTLDRINLESWEGTSKGAAESETNPLLAIFKSFVAAFMKFCESNAPCVDRLELNVRMG</sequence>
<dbReference type="PANTHER" id="PTHR34568">
    <property type="entry name" value="RRM DOMAIN-CONTAINING PROTEIN"/>
    <property type="match status" value="1"/>
</dbReference>
<comment type="caution">
    <text evidence="2">The sequence shown here is derived from an EMBL/GenBank/DDBJ whole genome shotgun (WGS) entry which is preliminary data.</text>
</comment>
<name>A0A6A2XUU3_HIBSY</name>
<dbReference type="Pfam" id="PF25896">
    <property type="entry name" value="HTH_AT3G52170"/>
    <property type="match status" value="1"/>
</dbReference>
<organism evidence="2 3">
    <name type="scientific">Hibiscus syriacus</name>
    <name type="common">Rose of Sharon</name>
    <dbReference type="NCBI Taxonomy" id="106335"/>
    <lineage>
        <taxon>Eukaryota</taxon>
        <taxon>Viridiplantae</taxon>
        <taxon>Streptophyta</taxon>
        <taxon>Embryophyta</taxon>
        <taxon>Tracheophyta</taxon>
        <taxon>Spermatophyta</taxon>
        <taxon>Magnoliopsida</taxon>
        <taxon>eudicotyledons</taxon>
        <taxon>Gunneridae</taxon>
        <taxon>Pentapetalae</taxon>
        <taxon>rosids</taxon>
        <taxon>malvids</taxon>
        <taxon>Malvales</taxon>
        <taxon>Malvaceae</taxon>
        <taxon>Malvoideae</taxon>
        <taxon>Hibiscus</taxon>
    </lineage>
</organism>
<evidence type="ECO:0000313" key="2">
    <source>
        <dbReference type="EMBL" id="KAE8679442.1"/>
    </source>
</evidence>
<dbReference type="PANTHER" id="PTHR34568:SF1">
    <property type="entry name" value="DNA BINDING PROTEIN"/>
    <property type="match status" value="1"/>
</dbReference>
<dbReference type="Proteomes" id="UP000436088">
    <property type="component" value="Unassembled WGS sequence"/>
</dbReference>
<protein>
    <submittedName>
        <fullName evidence="2">DNA binding, putative isoform 2</fullName>
    </submittedName>
</protein>
<keyword evidence="3" id="KW-1185">Reference proteome</keyword>
<gene>
    <name evidence="2" type="ORF">F3Y22_tig00111402pilonHSYRG01462</name>
</gene>
<dbReference type="InterPro" id="IPR058942">
    <property type="entry name" value="AT3G52170-like"/>
</dbReference>
<evidence type="ECO:0000313" key="3">
    <source>
        <dbReference type="Proteomes" id="UP000436088"/>
    </source>
</evidence>
<evidence type="ECO:0000259" key="1">
    <source>
        <dbReference type="Pfam" id="PF25896"/>
    </source>
</evidence>
<reference evidence="2" key="1">
    <citation type="submission" date="2019-09" db="EMBL/GenBank/DDBJ databases">
        <title>Draft genome information of white flower Hibiscus syriacus.</title>
        <authorList>
            <person name="Kim Y.-M."/>
        </authorList>
    </citation>
    <scope>NUCLEOTIDE SEQUENCE [LARGE SCALE GENOMIC DNA]</scope>
    <source>
        <strain evidence="2">YM2019G1</strain>
    </source>
</reference>
<proteinExistence type="predicted"/>
<dbReference type="EMBL" id="VEPZ02001331">
    <property type="protein sequence ID" value="KAE8679442.1"/>
    <property type="molecule type" value="Genomic_DNA"/>
</dbReference>
<feature type="domain" description="AT3G52170-like helix-turn-helix" evidence="1">
    <location>
        <begin position="31"/>
        <end position="79"/>
    </location>
</feature>
<accession>A0A6A2XUU3</accession>